<evidence type="ECO:0000313" key="2">
    <source>
        <dbReference type="EMBL" id="SAK55743.1"/>
    </source>
</evidence>
<feature type="transmembrane region" description="Helical" evidence="1">
    <location>
        <begin position="110"/>
        <end position="131"/>
    </location>
</feature>
<protein>
    <submittedName>
        <fullName evidence="2">Uncharacterized protein</fullName>
    </submittedName>
</protein>
<feature type="transmembrane region" description="Helical" evidence="1">
    <location>
        <begin position="323"/>
        <end position="341"/>
    </location>
</feature>
<evidence type="ECO:0000313" key="3">
    <source>
        <dbReference type="Proteomes" id="UP000054624"/>
    </source>
</evidence>
<dbReference type="Proteomes" id="UP000054624">
    <property type="component" value="Unassembled WGS sequence"/>
</dbReference>
<gene>
    <name evidence="2" type="ORF">AWB76_02223</name>
</gene>
<feature type="transmembrane region" description="Helical" evidence="1">
    <location>
        <begin position="270"/>
        <end position="288"/>
    </location>
</feature>
<accession>A0A158AD79</accession>
<organism evidence="2 3">
    <name type="scientific">Caballeronia temeraria</name>
    <dbReference type="NCBI Taxonomy" id="1777137"/>
    <lineage>
        <taxon>Bacteria</taxon>
        <taxon>Pseudomonadati</taxon>
        <taxon>Pseudomonadota</taxon>
        <taxon>Betaproteobacteria</taxon>
        <taxon>Burkholderiales</taxon>
        <taxon>Burkholderiaceae</taxon>
        <taxon>Caballeronia</taxon>
    </lineage>
</organism>
<name>A0A158AD79_9BURK</name>
<feature type="transmembrane region" description="Helical" evidence="1">
    <location>
        <begin position="234"/>
        <end position="258"/>
    </location>
</feature>
<reference evidence="3" key="1">
    <citation type="submission" date="2016-01" db="EMBL/GenBank/DDBJ databases">
        <authorList>
            <person name="Peeters Charlotte."/>
        </authorList>
    </citation>
    <scope>NUCLEOTIDE SEQUENCE [LARGE SCALE GENOMIC DNA]</scope>
</reference>
<dbReference type="STRING" id="1777137.AWB76_02223"/>
<dbReference type="RefSeq" id="WP_061160133.1">
    <property type="nucleotide sequence ID" value="NZ_FCOI02000005.1"/>
</dbReference>
<dbReference type="OrthoDB" id="783222at2"/>
<evidence type="ECO:0000256" key="1">
    <source>
        <dbReference type="SAM" id="Phobius"/>
    </source>
</evidence>
<dbReference type="AlphaFoldDB" id="A0A158AD79"/>
<keyword evidence="3" id="KW-1185">Reference proteome</keyword>
<keyword evidence="1" id="KW-0472">Membrane</keyword>
<keyword evidence="1" id="KW-1133">Transmembrane helix</keyword>
<feature type="transmembrane region" description="Helical" evidence="1">
    <location>
        <begin position="59"/>
        <end position="80"/>
    </location>
</feature>
<feature type="transmembrane region" description="Helical" evidence="1">
    <location>
        <begin position="350"/>
        <end position="371"/>
    </location>
</feature>
<sequence>MMKEKAALTDLYYRIWAFAMPVTSFLVMPSIQGTTIGYLMCFLSVPLVLLFGGRGRKSWMHFVIAALAVWLLMVCTSQLADVMAPFDPDFSKITLVDDTDPFTFIMRKSMFTQSIYVAAVVLYAAYVYQYYKPTWEQWILAAVTLFALYGMFEVVYFIVTGQPGDFVSNRAFGDQFGKGIVRSDGTVNGSSFQQIDIKGFPIQRLKALTGEPSMYAMSIFPFWVYFNATSRVRWPVWVIGLSLLMTTSSTVLIGYAVYSLIRVRKLGINPIKALIGLFVLCVIAYLLQDYIADLFKQMVTDKLEAKTESGSDRSLLFLHSMQLWMDLAPLNKLFGIGFGYIRSTDLFSTLLVNTGVVGTVFLSALMLYPAFKLDWDPRGMALRQCCAATWTMMMVSVPEFAYLAPWTLVAMAYVRVRALKLAKQQSGASAAATAMQDAQDGASIGTAIGRHVRPEIGARIGSRFGPRGRHL</sequence>
<feature type="transmembrane region" description="Helical" evidence="1">
    <location>
        <begin position="138"/>
        <end position="159"/>
    </location>
</feature>
<keyword evidence="1" id="KW-0812">Transmembrane</keyword>
<proteinExistence type="predicted"/>
<feature type="transmembrane region" description="Helical" evidence="1">
    <location>
        <begin position="35"/>
        <end position="52"/>
    </location>
</feature>
<feature type="transmembrane region" description="Helical" evidence="1">
    <location>
        <begin position="12"/>
        <end position="29"/>
    </location>
</feature>
<dbReference type="EMBL" id="FCOI02000005">
    <property type="protein sequence ID" value="SAK55743.1"/>
    <property type="molecule type" value="Genomic_DNA"/>
</dbReference>